<proteinExistence type="predicted"/>
<dbReference type="GeneID" id="54552826"/>
<keyword evidence="2" id="KW-0812">Transmembrane</keyword>
<keyword evidence="2" id="KW-1133">Transmembrane helix</keyword>
<feature type="compositionally biased region" description="Basic and acidic residues" evidence="1">
    <location>
        <begin position="85"/>
        <end position="102"/>
    </location>
</feature>
<protein>
    <submittedName>
        <fullName evidence="3">Uncharacterized protein</fullName>
    </submittedName>
</protein>
<sequence>MEGAGSQQGWARCYQGHQLETRGAEGEKVDRKKAGGGATSDHAWICVGGHGMVLAWSWCLDVVSLVMGSILLIVSIIRSLDDSREKKADVESSSETRPRQDAEPMEDSSNGASFGPLQRRATGTVAGWEHQRGVLQEGSCRQYSVLARSVPFFSRRWMVHCRSVCDCDSGRGSSGIGKSPAYPPCAWRNLGGLRGCHPGPRPSAGGSDAKGKAGRGRRGQGSGSRGAAQRIWSGAANETEGARYRAQIPRNHAMTLATRPKMATGYDCDWADGAHFWEGCICAATCTCAERCSGQEKGEARCKMAEIMGPGEGRRSIGCGAAWSVQLENST</sequence>
<keyword evidence="2" id="KW-0472">Membrane</keyword>
<reference evidence="3" key="1">
    <citation type="journal article" date="2020" name="Stud. Mycol.">
        <title>101 Dothideomycetes genomes: a test case for predicting lifestyles and emergence of pathogens.</title>
        <authorList>
            <person name="Haridas S."/>
            <person name="Albert R."/>
            <person name="Binder M."/>
            <person name="Bloem J."/>
            <person name="Labutti K."/>
            <person name="Salamov A."/>
            <person name="Andreopoulos B."/>
            <person name="Baker S."/>
            <person name="Barry K."/>
            <person name="Bills G."/>
            <person name="Bluhm B."/>
            <person name="Cannon C."/>
            <person name="Castanera R."/>
            <person name="Culley D."/>
            <person name="Daum C."/>
            <person name="Ezra D."/>
            <person name="Gonzalez J."/>
            <person name="Henrissat B."/>
            <person name="Kuo A."/>
            <person name="Liang C."/>
            <person name="Lipzen A."/>
            <person name="Lutzoni F."/>
            <person name="Magnuson J."/>
            <person name="Mondo S."/>
            <person name="Nolan M."/>
            <person name="Ohm R."/>
            <person name="Pangilinan J."/>
            <person name="Park H.-J."/>
            <person name="Ramirez L."/>
            <person name="Alfaro M."/>
            <person name="Sun H."/>
            <person name="Tritt A."/>
            <person name="Yoshinaga Y."/>
            <person name="Zwiers L.-H."/>
            <person name="Turgeon B."/>
            <person name="Goodwin S."/>
            <person name="Spatafora J."/>
            <person name="Crous P."/>
            <person name="Grigoriev I."/>
        </authorList>
    </citation>
    <scope>NUCLEOTIDE SEQUENCE</scope>
    <source>
        <strain evidence="3">CBS 379.55</strain>
    </source>
</reference>
<keyword evidence="4" id="KW-1185">Reference proteome</keyword>
<evidence type="ECO:0000313" key="4">
    <source>
        <dbReference type="Proteomes" id="UP000800097"/>
    </source>
</evidence>
<evidence type="ECO:0000256" key="2">
    <source>
        <dbReference type="SAM" id="Phobius"/>
    </source>
</evidence>
<feature type="region of interest" description="Disordered" evidence="1">
    <location>
        <begin position="85"/>
        <end position="117"/>
    </location>
</feature>
<name>A0A6A6JNF6_WESOR</name>
<dbReference type="EMBL" id="ML986488">
    <property type="protein sequence ID" value="KAF2278151.1"/>
    <property type="molecule type" value="Genomic_DNA"/>
</dbReference>
<evidence type="ECO:0000313" key="3">
    <source>
        <dbReference type="EMBL" id="KAF2278151.1"/>
    </source>
</evidence>
<feature type="region of interest" description="Disordered" evidence="1">
    <location>
        <begin position="196"/>
        <end position="232"/>
    </location>
</feature>
<dbReference type="RefSeq" id="XP_033655690.1">
    <property type="nucleotide sequence ID" value="XM_033799651.1"/>
</dbReference>
<accession>A0A6A6JNF6</accession>
<dbReference type="AlphaFoldDB" id="A0A6A6JNF6"/>
<evidence type="ECO:0000256" key="1">
    <source>
        <dbReference type="SAM" id="MobiDB-lite"/>
    </source>
</evidence>
<gene>
    <name evidence="3" type="ORF">EI97DRAFT_440663</name>
</gene>
<dbReference type="Proteomes" id="UP000800097">
    <property type="component" value="Unassembled WGS sequence"/>
</dbReference>
<organism evidence="3 4">
    <name type="scientific">Westerdykella ornata</name>
    <dbReference type="NCBI Taxonomy" id="318751"/>
    <lineage>
        <taxon>Eukaryota</taxon>
        <taxon>Fungi</taxon>
        <taxon>Dikarya</taxon>
        <taxon>Ascomycota</taxon>
        <taxon>Pezizomycotina</taxon>
        <taxon>Dothideomycetes</taxon>
        <taxon>Pleosporomycetidae</taxon>
        <taxon>Pleosporales</taxon>
        <taxon>Sporormiaceae</taxon>
        <taxon>Westerdykella</taxon>
    </lineage>
</organism>
<feature type="transmembrane region" description="Helical" evidence="2">
    <location>
        <begin position="55"/>
        <end position="77"/>
    </location>
</feature>